<evidence type="ECO:0000313" key="2">
    <source>
        <dbReference type="RefSeq" id="XP_028343514.1"/>
    </source>
</evidence>
<dbReference type="KEGG" id="pcad:114485925"/>
<feature type="non-terminal residue" evidence="2">
    <location>
        <position position="130"/>
    </location>
</feature>
<reference evidence="2" key="1">
    <citation type="submission" date="2025-08" db="UniProtKB">
        <authorList>
            <consortium name="RefSeq"/>
        </authorList>
    </citation>
    <scope>IDENTIFICATION</scope>
    <source>
        <tissue evidence="2">Muscle</tissue>
    </source>
</reference>
<evidence type="ECO:0000313" key="1">
    <source>
        <dbReference type="Proteomes" id="UP000248484"/>
    </source>
</evidence>
<proteinExistence type="predicted"/>
<dbReference type="AlphaFoldDB" id="A0A455B4L5"/>
<dbReference type="InterPro" id="IPR011249">
    <property type="entry name" value="Metalloenz_LuxS/M16"/>
</dbReference>
<organism evidence="1 2">
    <name type="scientific">Physeter macrocephalus</name>
    <name type="common">Sperm whale</name>
    <name type="synonym">Physeter catodon</name>
    <dbReference type="NCBI Taxonomy" id="9755"/>
    <lineage>
        <taxon>Eukaryota</taxon>
        <taxon>Metazoa</taxon>
        <taxon>Chordata</taxon>
        <taxon>Craniata</taxon>
        <taxon>Vertebrata</taxon>
        <taxon>Euteleostomi</taxon>
        <taxon>Mammalia</taxon>
        <taxon>Eutheria</taxon>
        <taxon>Laurasiatheria</taxon>
        <taxon>Artiodactyla</taxon>
        <taxon>Whippomorpha</taxon>
        <taxon>Cetacea</taxon>
        <taxon>Odontoceti</taxon>
        <taxon>Physeteridae</taxon>
        <taxon>Physeter</taxon>
    </lineage>
</organism>
<accession>A0A455B4L5</accession>
<gene>
    <name evidence="2" type="primary">LOC114485925</name>
</gene>
<protein>
    <submittedName>
        <fullName evidence="2">Uncharacterized protein</fullName>
    </submittedName>
</protein>
<dbReference type="GO" id="GO:0046872">
    <property type="term" value="F:metal ion binding"/>
    <property type="evidence" value="ECO:0007669"/>
    <property type="project" value="InterPro"/>
</dbReference>
<name>A0A455B4L5_PHYMC</name>
<dbReference type="InParanoid" id="A0A455B4L5"/>
<dbReference type="SUPFAM" id="SSF63411">
    <property type="entry name" value="LuxS/MPP-like metallohydrolase"/>
    <property type="match status" value="1"/>
</dbReference>
<dbReference type="GeneID" id="114485925"/>
<dbReference type="Proteomes" id="UP000248484">
    <property type="component" value="Unplaced"/>
</dbReference>
<keyword evidence="1" id="KW-1185">Reference proteome</keyword>
<dbReference type="RefSeq" id="XP_028343514.1">
    <property type="nucleotide sequence ID" value="XM_028487713.2"/>
</dbReference>
<dbReference type="OrthoDB" id="10250783at2759"/>
<dbReference type="Gene3D" id="3.30.830.10">
    <property type="entry name" value="Metalloenzyme, LuxS/M16 peptidase-like"/>
    <property type="match status" value="1"/>
</dbReference>
<sequence>MGTSAAPLYKALAGSQLGKEVIGGGLADYKHLTFSAGLMGIPQEQGNVSDAGAGAAEGTTGHLVNQNAVDRIENIVLETLEKCARNGFEPDAIEAAMNTVEFHLREMNTGTYPKGLAIILQILSDWMVDR</sequence>